<keyword evidence="6 8" id="KW-0234">DNA repair</keyword>
<keyword evidence="3 8" id="KW-0227">DNA damage</keyword>
<protein>
    <recommendedName>
        <fullName evidence="8">General transcription factor IIH subunit 4</fullName>
    </recommendedName>
</protein>
<feature type="chain" id="PRO_5012791337" description="General transcription factor IIH subunit 4" evidence="9">
    <location>
        <begin position="16"/>
        <end position="553"/>
    </location>
</feature>
<dbReference type="GO" id="GO:0003690">
    <property type="term" value="F:double-stranded DNA binding"/>
    <property type="evidence" value="ECO:0007669"/>
    <property type="project" value="TreeGrafter"/>
</dbReference>
<dbReference type="PANTHER" id="PTHR13152:SF0">
    <property type="entry name" value="GENERAL TRANSCRIPTION FACTOR IIH SUBUNIT 4"/>
    <property type="match status" value="1"/>
</dbReference>
<comment type="function">
    <text evidence="8">Component of the general transcription and DNA repair factor IIH (TFIIH) core complex which is involved in general and transcription-coupled nucleotide excision repair (NER) of damaged DNA.</text>
</comment>
<gene>
    <name evidence="11" type="ORF">AMSG_03451</name>
</gene>
<dbReference type="OMA" id="KGFIIIE"/>
<dbReference type="Gene3D" id="3.30.70.2610">
    <property type="match status" value="1"/>
</dbReference>
<feature type="domain" description="Transcription factor Tfb2 C-terminal" evidence="10">
    <location>
        <begin position="479"/>
        <end position="543"/>
    </location>
</feature>
<evidence type="ECO:0000256" key="8">
    <source>
        <dbReference type="RuleBase" id="RU364024"/>
    </source>
</evidence>
<keyword evidence="7 8" id="KW-0539">Nucleus</keyword>
<feature type="signal peptide" evidence="9">
    <location>
        <begin position="1"/>
        <end position="15"/>
    </location>
</feature>
<keyword evidence="5 8" id="KW-0804">Transcription</keyword>
<dbReference type="EMBL" id="GL349445">
    <property type="protein sequence ID" value="KNC47027.1"/>
    <property type="molecule type" value="Genomic_DNA"/>
</dbReference>
<dbReference type="InterPro" id="IPR040662">
    <property type="entry name" value="Tfb2_C"/>
</dbReference>
<evidence type="ECO:0000256" key="4">
    <source>
        <dbReference type="ARBA" id="ARBA00023015"/>
    </source>
</evidence>
<reference evidence="11 12" key="1">
    <citation type="submission" date="2010-05" db="EMBL/GenBank/DDBJ databases">
        <title>The Genome Sequence of Thecamonas trahens ATCC 50062.</title>
        <authorList>
            <consortium name="The Broad Institute Genome Sequencing Platform"/>
            <person name="Russ C."/>
            <person name="Cuomo C."/>
            <person name="Shea T."/>
            <person name="Young S.K."/>
            <person name="Zeng Q."/>
            <person name="Koehrsen M."/>
            <person name="Haas B."/>
            <person name="Borodovsky M."/>
            <person name="Guigo R."/>
            <person name="Alvarado L."/>
            <person name="Berlin A."/>
            <person name="Bochicchio J."/>
            <person name="Borenstein D."/>
            <person name="Chapman S."/>
            <person name="Chen Z."/>
            <person name="Freedman E."/>
            <person name="Gellesch M."/>
            <person name="Goldberg J."/>
            <person name="Griggs A."/>
            <person name="Gujja S."/>
            <person name="Heilman E."/>
            <person name="Heiman D."/>
            <person name="Hepburn T."/>
            <person name="Howarth C."/>
            <person name="Jen D."/>
            <person name="Larson L."/>
            <person name="Mehta T."/>
            <person name="Park D."/>
            <person name="Pearson M."/>
            <person name="Roberts A."/>
            <person name="Saif S."/>
            <person name="Shenoy N."/>
            <person name="Sisk P."/>
            <person name="Stolte C."/>
            <person name="Sykes S."/>
            <person name="Thomson T."/>
            <person name="Walk T."/>
            <person name="White J."/>
            <person name="Yandava C."/>
            <person name="Burger G."/>
            <person name="Gray M.W."/>
            <person name="Holland P.W.H."/>
            <person name="King N."/>
            <person name="Lang F.B.F."/>
            <person name="Roger A.J."/>
            <person name="Ruiz-Trillo I."/>
            <person name="Lander E."/>
            <person name="Nusbaum C."/>
        </authorList>
    </citation>
    <scope>NUCLEOTIDE SEQUENCE [LARGE SCALE GENOMIC DNA]</scope>
    <source>
        <strain evidence="11 12">ATCC 50062</strain>
    </source>
</reference>
<dbReference type="RefSeq" id="XP_013759807.1">
    <property type="nucleotide sequence ID" value="XM_013904353.1"/>
</dbReference>
<proteinExistence type="inferred from homology"/>
<evidence type="ECO:0000256" key="2">
    <source>
        <dbReference type="ARBA" id="ARBA00007132"/>
    </source>
</evidence>
<evidence type="ECO:0000256" key="3">
    <source>
        <dbReference type="ARBA" id="ARBA00022763"/>
    </source>
</evidence>
<dbReference type="GO" id="GO:0006289">
    <property type="term" value="P:nucleotide-excision repair"/>
    <property type="evidence" value="ECO:0007669"/>
    <property type="project" value="InterPro"/>
</dbReference>
<evidence type="ECO:0000256" key="7">
    <source>
        <dbReference type="ARBA" id="ARBA00023242"/>
    </source>
</evidence>
<dbReference type="eggNOG" id="KOG3471">
    <property type="taxonomic scope" value="Eukaryota"/>
</dbReference>
<evidence type="ECO:0000256" key="1">
    <source>
        <dbReference type="ARBA" id="ARBA00004123"/>
    </source>
</evidence>
<keyword evidence="9" id="KW-0732">Signal</keyword>
<comment type="subcellular location">
    <subcellularLocation>
        <location evidence="1 8">Nucleus</location>
    </subcellularLocation>
</comment>
<dbReference type="STRING" id="461836.A0A0L0D3U9"/>
<dbReference type="GO" id="GO:0000439">
    <property type="term" value="C:transcription factor TFIIH core complex"/>
    <property type="evidence" value="ECO:0007669"/>
    <property type="project" value="InterPro"/>
</dbReference>
<evidence type="ECO:0000256" key="5">
    <source>
        <dbReference type="ARBA" id="ARBA00023163"/>
    </source>
</evidence>
<organism evidence="11 12">
    <name type="scientific">Thecamonas trahens ATCC 50062</name>
    <dbReference type="NCBI Taxonomy" id="461836"/>
    <lineage>
        <taxon>Eukaryota</taxon>
        <taxon>Apusozoa</taxon>
        <taxon>Apusomonadida</taxon>
        <taxon>Apusomonadidae</taxon>
        <taxon>Thecamonas</taxon>
    </lineage>
</organism>
<dbReference type="GO" id="GO:0001671">
    <property type="term" value="F:ATPase activator activity"/>
    <property type="evidence" value="ECO:0007669"/>
    <property type="project" value="InterPro"/>
</dbReference>
<dbReference type="Pfam" id="PF18307">
    <property type="entry name" value="Tfb2_C"/>
    <property type="match status" value="1"/>
</dbReference>
<dbReference type="PANTHER" id="PTHR13152">
    <property type="entry name" value="TFIIH, POLYPEPTIDE 4"/>
    <property type="match status" value="1"/>
</dbReference>
<comment type="similarity">
    <text evidence="2 8">Belongs to the TFB2 family.</text>
</comment>
<dbReference type="InterPro" id="IPR004598">
    <property type="entry name" value="TFIIH_p52/Tfb2"/>
</dbReference>
<evidence type="ECO:0000256" key="6">
    <source>
        <dbReference type="ARBA" id="ARBA00023204"/>
    </source>
</evidence>
<sequence length="553" mass="59636">MGLASFILDFLSSLAVHSPATLQQLYGDPWAAHGVLRALPPLAKNFTMRMLYLTGPLAARSVLEWTPVESRYLARDALCKLYLLRMVLIKSEAGSSSLDEALAAGLSDPSGDEDALTAAVARALEDVYAPGALICLDPVFQASLQSALAGEAPTPWIADADPSSLDGADLPSAATLDSFAETKWEAILEFLMGTPSSDLEPGVEAMLAAAGLIVDHDSDETAAPVLTPAGFKYLLKDVYTQIWTLLVEFISVASEQENSMASVIRFLFVLTFLEVGQPYRMDALSEFEQTLVLDLHALGLIYLASPDSALGREYYFPTKLATHLMTGNIELEDDHKYIIVETNLHLYAYTTSVIKMNILSMFTAITCRLPNLVVGEITRSVVNSAFGRGITADEILQYLADHAHPKMSTLPSLLDTSTTLGDLALLSATSPLQSAAASVAATQKAMAAVSSDEAAIDRPADVREIATSYYFPLHEGITDQIKLWEQERNRIVFVPDVVVYSGFATKKAFNQIVQLATARGCLVYVTPAKRMLVVKESGAAAINATISGIDPNM</sequence>
<evidence type="ECO:0000313" key="11">
    <source>
        <dbReference type="EMBL" id="KNC47027.1"/>
    </source>
</evidence>
<dbReference type="Pfam" id="PF03849">
    <property type="entry name" value="Tfb2"/>
    <property type="match status" value="1"/>
</dbReference>
<dbReference type="AlphaFoldDB" id="A0A0L0D3U9"/>
<accession>A0A0L0D3U9</accession>
<keyword evidence="4 8" id="KW-0805">Transcription regulation</keyword>
<dbReference type="OrthoDB" id="364513at2759"/>
<evidence type="ECO:0000259" key="10">
    <source>
        <dbReference type="Pfam" id="PF18307"/>
    </source>
</evidence>
<evidence type="ECO:0000256" key="9">
    <source>
        <dbReference type="SAM" id="SignalP"/>
    </source>
</evidence>
<dbReference type="Proteomes" id="UP000054408">
    <property type="component" value="Unassembled WGS sequence"/>
</dbReference>
<keyword evidence="12" id="KW-1185">Reference proteome</keyword>
<dbReference type="GO" id="GO:0005675">
    <property type="term" value="C:transcription factor TFIIH holo complex"/>
    <property type="evidence" value="ECO:0007669"/>
    <property type="project" value="TreeGrafter"/>
</dbReference>
<evidence type="ECO:0000313" key="12">
    <source>
        <dbReference type="Proteomes" id="UP000054408"/>
    </source>
</evidence>
<dbReference type="GeneID" id="25563052"/>
<name>A0A0L0D3U9_THETB</name>